<organism evidence="1 2">
    <name type="scientific">Chiloscyllium punctatum</name>
    <name type="common">Brownbanded bambooshark</name>
    <name type="synonym">Hemiscyllium punctatum</name>
    <dbReference type="NCBI Taxonomy" id="137246"/>
    <lineage>
        <taxon>Eukaryota</taxon>
        <taxon>Metazoa</taxon>
        <taxon>Chordata</taxon>
        <taxon>Craniata</taxon>
        <taxon>Vertebrata</taxon>
        <taxon>Chondrichthyes</taxon>
        <taxon>Elasmobranchii</taxon>
        <taxon>Galeomorphii</taxon>
        <taxon>Galeoidea</taxon>
        <taxon>Orectolobiformes</taxon>
        <taxon>Hemiscylliidae</taxon>
        <taxon>Chiloscyllium</taxon>
    </lineage>
</organism>
<evidence type="ECO:0000313" key="2">
    <source>
        <dbReference type="Proteomes" id="UP000287033"/>
    </source>
</evidence>
<sequence length="51" mass="5468">MIQSSDCAMICTVWMLGMVAIAPKVGRLSRHALRRRLSGVSGAEVNAGLPR</sequence>
<feature type="non-terminal residue" evidence="1">
    <location>
        <position position="51"/>
    </location>
</feature>
<gene>
    <name evidence="1" type="ORF">chiPu_0028231</name>
</gene>
<name>A0A401TMZ3_CHIPU</name>
<accession>A0A401TMZ3</accession>
<reference evidence="1 2" key="1">
    <citation type="journal article" date="2018" name="Nat. Ecol. Evol.">
        <title>Shark genomes provide insights into elasmobranch evolution and the origin of vertebrates.</title>
        <authorList>
            <person name="Hara Y"/>
            <person name="Yamaguchi K"/>
            <person name="Onimaru K"/>
            <person name="Kadota M"/>
            <person name="Koyanagi M"/>
            <person name="Keeley SD"/>
            <person name="Tatsumi K"/>
            <person name="Tanaka K"/>
            <person name="Motone F"/>
            <person name="Kageyama Y"/>
            <person name="Nozu R"/>
            <person name="Adachi N"/>
            <person name="Nishimura O"/>
            <person name="Nakagawa R"/>
            <person name="Tanegashima C"/>
            <person name="Kiyatake I"/>
            <person name="Matsumoto R"/>
            <person name="Murakumo K"/>
            <person name="Nishida K"/>
            <person name="Terakita A"/>
            <person name="Kuratani S"/>
            <person name="Sato K"/>
            <person name="Hyodo S Kuraku.S."/>
        </authorList>
    </citation>
    <scope>NUCLEOTIDE SEQUENCE [LARGE SCALE GENOMIC DNA]</scope>
</reference>
<protein>
    <submittedName>
        <fullName evidence="1">Uncharacterized protein</fullName>
    </submittedName>
</protein>
<dbReference type="AlphaFoldDB" id="A0A401TMZ3"/>
<dbReference type="EMBL" id="BEZZ01126528">
    <property type="protein sequence ID" value="GCC44005.1"/>
    <property type="molecule type" value="Genomic_DNA"/>
</dbReference>
<proteinExistence type="predicted"/>
<evidence type="ECO:0000313" key="1">
    <source>
        <dbReference type="EMBL" id="GCC44005.1"/>
    </source>
</evidence>
<comment type="caution">
    <text evidence="1">The sequence shown here is derived from an EMBL/GenBank/DDBJ whole genome shotgun (WGS) entry which is preliminary data.</text>
</comment>
<dbReference type="Proteomes" id="UP000287033">
    <property type="component" value="Unassembled WGS sequence"/>
</dbReference>
<keyword evidence="2" id="KW-1185">Reference proteome</keyword>